<keyword evidence="3" id="KW-1185">Reference proteome</keyword>
<evidence type="ECO:0000256" key="1">
    <source>
        <dbReference type="SAM" id="Phobius"/>
    </source>
</evidence>
<comment type="caution">
    <text evidence="2">The sequence shown here is derived from an EMBL/GenBank/DDBJ whole genome shotgun (WGS) entry which is preliminary data.</text>
</comment>
<dbReference type="OrthoDB" id="9950230at2759"/>
<sequence>VTTTEGEMFNCSGKNPFQEIFGLLTFWESLSDSSGCWWRTPDGLFWICGHRAYSRLPSLWKGICTLGIIKLGFFLLLLEKGDKLGVQL</sequence>
<dbReference type="AlphaFoldDB" id="A0A7K6CY09"/>
<feature type="transmembrane region" description="Helical" evidence="1">
    <location>
        <begin position="59"/>
        <end position="78"/>
    </location>
</feature>
<accession>A0A7K6CY09</accession>
<reference evidence="2 3" key="1">
    <citation type="submission" date="2019-09" db="EMBL/GenBank/DDBJ databases">
        <title>Bird 10,000 Genomes (B10K) Project - Family phase.</title>
        <authorList>
            <person name="Zhang G."/>
        </authorList>
    </citation>
    <scope>NUCLEOTIDE SEQUENCE [LARGE SCALE GENOMIC DNA]</scope>
    <source>
        <strain evidence="2">B10K-DU-029-52</strain>
    </source>
</reference>
<keyword evidence="1" id="KW-0472">Membrane</keyword>
<dbReference type="EMBL" id="VZRL01001637">
    <property type="protein sequence ID" value="NWV19413.1"/>
    <property type="molecule type" value="Genomic_DNA"/>
</dbReference>
<evidence type="ECO:0000313" key="2">
    <source>
        <dbReference type="EMBL" id="NWV19413.1"/>
    </source>
</evidence>
<name>A0A7K6CY09_9PASS</name>
<proteinExistence type="predicted"/>
<protein>
    <submittedName>
        <fullName evidence="2">ENR1 protein</fullName>
    </submittedName>
</protein>
<evidence type="ECO:0000313" key="3">
    <source>
        <dbReference type="Proteomes" id="UP000571324"/>
    </source>
</evidence>
<organism evidence="2 3">
    <name type="scientific">Origma solitaria</name>
    <dbReference type="NCBI Taxonomy" id="720586"/>
    <lineage>
        <taxon>Eukaryota</taxon>
        <taxon>Metazoa</taxon>
        <taxon>Chordata</taxon>
        <taxon>Craniata</taxon>
        <taxon>Vertebrata</taxon>
        <taxon>Euteleostomi</taxon>
        <taxon>Archelosauria</taxon>
        <taxon>Archosauria</taxon>
        <taxon>Dinosauria</taxon>
        <taxon>Saurischia</taxon>
        <taxon>Theropoda</taxon>
        <taxon>Coelurosauria</taxon>
        <taxon>Aves</taxon>
        <taxon>Neognathae</taxon>
        <taxon>Neoaves</taxon>
        <taxon>Telluraves</taxon>
        <taxon>Australaves</taxon>
        <taxon>Passeriformes</taxon>
        <taxon>Meliphagoidea</taxon>
        <taxon>Acanthizidae</taxon>
        <taxon>Origma</taxon>
    </lineage>
</organism>
<feature type="non-terminal residue" evidence="2">
    <location>
        <position position="1"/>
    </location>
</feature>
<keyword evidence="1" id="KW-0812">Transmembrane</keyword>
<feature type="non-terminal residue" evidence="2">
    <location>
        <position position="88"/>
    </location>
</feature>
<gene>
    <name evidence="2" type="primary">Erv31_1</name>
    <name evidence="2" type="ORF">ORISOL_R15814</name>
</gene>
<keyword evidence="1" id="KW-1133">Transmembrane helix</keyword>
<dbReference type="Proteomes" id="UP000571324">
    <property type="component" value="Unassembled WGS sequence"/>
</dbReference>